<dbReference type="Pfam" id="PF12833">
    <property type="entry name" value="HTH_18"/>
    <property type="match status" value="1"/>
</dbReference>
<organism evidence="6 7">
    <name type="scientific">Lacihabitans soyangensis</name>
    <dbReference type="NCBI Taxonomy" id="869394"/>
    <lineage>
        <taxon>Bacteria</taxon>
        <taxon>Pseudomonadati</taxon>
        <taxon>Bacteroidota</taxon>
        <taxon>Cytophagia</taxon>
        <taxon>Cytophagales</taxon>
        <taxon>Leadbetterellaceae</taxon>
        <taxon>Lacihabitans</taxon>
    </lineage>
</organism>
<feature type="domain" description="HTH araC/xylS-type" evidence="5">
    <location>
        <begin position="521"/>
        <end position="625"/>
    </location>
</feature>
<dbReference type="PROSITE" id="PS01124">
    <property type="entry name" value="HTH_ARAC_FAMILY_2"/>
    <property type="match status" value="1"/>
</dbReference>
<feature type="transmembrane region" description="Helical" evidence="4">
    <location>
        <begin position="461"/>
        <end position="478"/>
    </location>
</feature>
<reference evidence="6 7" key="1">
    <citation type="submission" date="2018-11" db="EMBL/GenBank/DDBJ databases">
        <title>Novel bacteria species description.</title>
        <authorList>
            <person name="Han J.-H."/>
        </authorList>
    </citation>
    <scope>NUCLEOTIDE SEQUENCE [LARGE SCALE GENOMIC DNA]</scope>
    <source>
        <strain evidence="6 7">KCTC23259</strain>
    </source>
</reference>
<feature type="transmembrane region" description="Helical" evidence="4">
    <location>
        <begin position="243"/>
        <end position="263"/>
    </location>
</feature>
<dbReference type="InterPro" id="IPR009057">
    <property type="entry name" value="Homeodomain-like_sf"/>
</dbReference>
<comment type="caution">
    <text evidence="6">The sequence shown here is derived from an EMBL/GenBank/DDBJ whole genome shotgun (WGS) entry which is preliminary data.</text>
</comment>
<dbReference type="SUPFAM" id="SSF46689">
    <property type="entry name" value="Homeodomain-like"/>
    <property type="match status" value="1"/>
</dbReference>
<dbReference type="GO" id="GO:0043565">
    <property type="term" value="F:sequence-specific DNA binding"/>
    <property type="evidence" value="ECO:0007669"/>
    <property type="project" value="InterPro"/>
</dbReference>
<evidence type="ECO:0000259" key="5">
    <source>
        <dbReference type="PROSITE" id="PS01124"/>
    </source>
</evidence>
<evidence type="ECO:0000256" key="3">
    <source>
        <dbReference type="ARBA" id="ARBA00023163"/>
    </source>
</evidence>
<keyword evidence="2" id="KW-0238">DNA-binding</keyword>
<dbReference type="Gene3D" id="1.10.10.60">
    <property type="entry name" value="Homeodomain-like"/>
    <property type="match status" value="2"/>
</dbReference>
<dbReference type="RefSeq" id="WP_255037287.1">
    <property type="nucleotide sequence ID" value="NZ_RJUF01000030.1"/>
</dbReference>
<evidence type="ECO:0000313" key="6">
    <source>
        <dbReference type="EMBL" id="MCP9763507.1"/>
    </source>
</evidence>
<protein>
    <submittedName>
        <fullName evidence="6">Helix-turn-helix domain-containing protein</fullName>
    </submittedName>
</protein>
<dbReference type="AlphaFoldDB" id="A0AAE3KSM0"/>
<dbReference type="GO" id="GO:0003700">
    <property type="term" value="F:DNA-binding transcription factor activity"/>
    <property type="evidence" value="ECO:0007669"/>
    <property type="project" value="InterPro"/>
</dbReference>
<dbReference type="InterPro" id="IPR018060">
    <property type="entry name" value="HTH_AraC"/>
</dbReference>
<dbReference type="SMART" id="SM00342">
    <property type="entry name" value="HTH_ARAC"/>
    <property type="match status" value="1"/>
</dbReference>
<feature type="transmembrane region" description="Helical" evidence="4">
    <location>
        <begin position="275"/>
        <end position="293"/>
    </location>
</feature>
<dbReference type="PANTHER" id="PTHR43280:SF29">
    <property type="entry name" value="ARAC-FAMILY TRANSCRIPTIONAL REGULATOR"/>
    <property type="match status" value="1"/>
</dbReference>
<proteinExistence type="predicted"/>
<evidence type="ECO:0000313" key="7">
    <source>
        <dbReference type="Proteomes" id="UP001204144"/>
    </source>
</evidence>
<keyword evidence="7" id="KW-1185">Reference proteome</keyword>
<keyword evidence="1" id="KW-0805">Transcription regulation</keyword>
<keyword evidence="4" id="KW-1133">Transmembrane helix</keyword>
<name>A0AAE3KSM0_9BACT</name>
<keyword evidence="4" id="KW-0812">Transmembrane</keyword>
<gene>
    <name evidence="6" type="ORF">EGI31_11120</name>
</gene>
<keyword evidence="3" id="KW-0804">Transcription</keyword>
<accession>A0AAE3KSM0</accession>
<evidence type="ECO:0000256" key="2">
    <source>
        <dbReference type="ARBA" id="ARBA00023125"/>
    </source>
</evidence>
<feature type="transmembrane region" description="Helical" evidence="4">
    <location>
        <begin position="417"/>
        <end position="441"/>
    </location>
</feature>
<feature type="transmembrane region" description="Helical" evidence="4">
    <location>
        <begin position="313"/>
        <end position="331"/>
    </location>
</feature>
<dbReference type="PANTHER" id="PTHR43280">
    <property type="entry name" value="ARAC-FAMILY TRANSCRIPTIONAL REGULATOR"/>
    <property type="match status" value="1"/>
</dbReference>
<evidence type="ECO:0000256" key="1">
    <source>
        <dbReference type="ARBA" id="ARBA00023015"/>
    </source>
</evidence>
<feature type="transmembrane region" description="Helical" evidence="4">
    <location>
        <begin position="338"/>
        <end position="356"/>
    </location>
</feature>
<feature type="transmembrane region" description="Helical" evidence="4">
    <location>
        <begin position="376"/>
        <end position="396"/>
    </location>
</feature>
<keyword evidence="4" id="KW-0472">Membrane</keyword>
<sequence>MVQRNAIKKHILKFLWVYFCLAGPSLLAQVRIDVEILSPVLDANKPLFIALDYNNWNPGDPAYVLTKVKENNYYIVLDDAPPSFEYKFTQGSWILVEGTPSGEGLPNRSFDINSAKTKLVQAKILGWEKQVAYDIIVDNIPENTPKDAEIYISGNFNNWEASNADYKLKRNIQGQFTTRIYSDLQKLEFKFTRGSWESVEARESGKARPNRIIKRSSDINNKAIIVTIEGWEDLMGTLHVYSLFDFLLLFAVFQGMLLVIAIPLIQNANIEANRWLILSIIISSLSIFLYLISNFQTFVNRFPGIVILHDFVYFVYAPVFYFYLIKLLYNVQFLPSKWYLHFVPFLIQFFVYLPFLMQNDKRFLLDLMEQKLILTYIFGGAGIFGLLWNVYYWYLFRKTIVAYKLEFQTNLSYEQNLNYLNSVSVIQFVVLCFWAFSIIAILVGHYFDIDNIRLFENSVDLTWFAFSTITYFVGYFAIHQSETFKAQPQKISIFDDLLETSVNLNQKPSQNDLESTKREVEKLEKYMAEHSPYKNPKVSLSELASQLQIPAHLLSKIINDHYHQNFFDFINHYRIEEFKKMVVDPKNHNLTFLGLAYEVGFNSKTAFNRSFKKITNQTPREYLDGIKIE</sequence>
<dbReference type="EMBL" id="RJUF01000030">
    <property type="protein sequence ID" value="MCP9763507.1"/>
    <property type="molecule type" value="Genomic_DNA"/>
</dbReference>
<dbReference type="Proteomes" id="UP001204144">
    <property type="component" value="Unassembled WGS sequence"/>
</dbReference>
<evidence type="ECO:0000256" key="4">
    <source>
        <dbReference type="SAM" id="Phobius"/>
    </source>
</evidence>